<comment type="caution">
    <text evidence="2">The sequence shown here is derived from an EMBL/GenBank/DDBJ whole genome shotgun (WGS) entry which is preliminary data.</text>
</comment>
<evidence type="ECO:0000256" key="1">
    <source>
        <dbReference type="SAM" id="MobiDB-lite"/>
    </source>
</evidence>
<dbReference type="EMBL" id="JAPTSV010000006">
    <property type="protein sequence ID" value="KAJ1527059.1"/>
    <property type="molecule type" value="Genomic_DNA"/>
</dbReference>
<keyword evidence="3" id="KW-1185">Reference proteome</keyword>
<dbReference type="AlphaFoldDB" id="A0AAV7XP56"/>
<proteinExistence type="predicted"/>
<gene>
    <name evidence="2" type="ORF">ONE63_008600</name>
</gene>
<organism evidence="2 3">
    <name type="scientific">Megalurothrips usitatus</name>
    <name type="common">bean blossom thrips</name>
    <dbReference type="NCBI Taxonomy" id="439358"/>
    <lineage>
        <taxon>Eukaryota</taxon>
        <taxon>Metazoa</taxon>
        <taxon>Ecdysozoa</taxon>
        <taxon>Arthropoda</taxon>
        <taxon>Hexapoda</taxon>
        <taxon>Insecta</taxon>
        <taxon>Pterygota</taxon>
        <taxon>Neoptera</taxon>
        <taxon>Paraneoptera</taxon>
        <taxon>Thysanoptera</taxon>
        <taxon>Terebrantia</taxon>
        <taxon>Thripoidea</taxon>
        <taxon>Thripidae</taxon>
        <taxon>Megalurothrips</taxon>
    </lineage>
</organism>
<evidence type="ECO:0000313" key="2">
    <source>
        <dbReference type="EMBL" id="KAJ1527059.1"/>
    </source>
</evidence>
<name>A0AAV7XP56_9NEOP</name>
<sequence length="236" mass="25111">MPTVSNHDVLGPMPWGVVGNVRHFGGRDRDRSDARDGINSLLFGEASGGPCAPPAPEHAYAHTSAAGAAGSFVSQNGYYGYHHPHPASAGAVGEGQDCSMDTSENNLPDHAFGQHPSGAASGFGAPLGPAPQHVWHAAPFNGSQRQAQMQQTRKRIWHGPAGAELGPPAAAGDDADLLELQRAAKRTRPNPFEEEYAALWCLAALQALPNNLTPQHKCMTCQSNICQDQLLNWWMP</sequence>
<dbReference type="Proteomes" id="UP001075354">
    <property type="component" value="Chromosome 6"/>
</dbReference>
<feature type="region of interest" description="Disordered" evidence="1">
    <location>
        <begin position="90"/>
        <end position="136"/>
    </location>
</feature>
<accession>A0AAV7XP56</accession>
<protein>
    <submittedName>
        <fullName evidence="2">Uncharacterized protein</fullName>
    </submittedName>
</protein>
<reference evidence="2" key="1">
    <citation type="submission" date="2022-12" db="EMBL/GenBank/DDBJ databases">
        <title>Chromosome-level genome assembly of the bean flower thrips Megalurothrips usitatus.</title>
        <authorList>
            <person name="Ma L."/>
            <person name="Liu Q."/>
            <person name="Li H."/>
            <person name="Cai W."/>
        </authorList>
    </citation>
    <scope>NUCLEOTIDE SEQUENCE</scope>
    <source>
        <strain evidence="2">Cailab_2022a</strain>
    </source>
</reference>
<evidence type="ECO:0000313" key="3">
    <source>
        <dbReference type="Proteomes" id="UP001075354"/>
    </source>
</evidence>